<accession>A0A915KW38</accession>
<organism evidence="1 2">
    <name type="scientific">Romanomermis culicivorax</name>
    <name type="common">Nematode worm</name>
    <dbReference type="NCBI Taxonomy" id="13658"/>
    <lineage>
        <taxon>Eukaryota</taxon>
        <taxon>Metazoa</taxon>
        <taxon>Ecdysozoa</taxon>
        <taxon>Nematoda</taxon>
        <taxon>Enoplea</taxon>
        <taxon>Dorylaimia</taxon>
        <taxon>Mermithida</taxon>
        <taxon>Mermithoidea</taxon>
        <taxon>Mermithidae</taxon>
        <taxon>Romanomermis</taxon>
    </lineage>
</organism>
<dbReference type="Proteomes" id="UP000887565">
    <property type="component" value="Unplaced"/>
</dbReference>
<proteinExistence type="predicted"/>
<evidence type="ECO:0000313" key="1">
    <source>
        <dbReference type="Proteomes" id="UP000887565"/>
    </source>
</evidence>
<dbReference type="WBParaSite" id="nRc.2.0.1.t42693-RA">
    <property type="protein sequence ID" value="nRc.2.0.1.t42693-RA"/>
    <property type="gene ID" value="nRc.2.0.1.g42693"/>
</dbReference>
<evidence type="ECO:0000313" key="2">
    <source>
        <dbReference type="WBParaSite" id="nRc.2.0.1.t42693-RA"/>
    </source>
</evidence>
<reference evidence="2" key="1">
    <citation type="submission" date="2022-11" db="UniProtKB">
        <authorList>
            <consortium name="WormBaseParasite"/>
        </authorList>
    </citation>
    <scope>IDENTIFICATION</scope>
</reference>
<dbReference type="AlphaFoldDB" id="A0A915KW38"/>
<name>A0A915KW38_ROMCU</name>
<protein>
    <submittedName>
        <fullName evidence="2">Ovule protein</fullName>
    </submittedName>
</protein>
<keyword evidence="1" id="KW-1185">Reference proteome</keyword>
<sequence length="85" mass="10417">MQIRIIRQKASKHNDFSSASRHKRIFLRFLKEITSFLNNFSEFLSEKVRWIHWYVQNEVLLIQFSTTNIYNVKTRENKVENDRNI</sequence>